<dbReference type="EMBL" id="CAJOBC010004376">
    <property type="protein sequence ID" value="CAF3825426.1"/>
    <property type="molecule type" value="Genomic_DNA"/>
</dbReference>
<proteinExistence type="inferred from homology"/>
<dbReference type="EMBL" id="CAJNOQ010004377">
    <property type="protein sequence ID" value="CAF1056508.1"/>
    <property type="molecule type" value="Genomic_DNA"/>
</dbReference>
<evidence type="ECO:0000313" key="9">
    <source>
        <dbReference type="EMBL" id="CAF3825426.1"/>
    </source>
</evidence>
<comment type="subcellular location">
    <subcellularLocation>
        <location evidence="1">Membrane</location>
        <topology evidence="1">Multi-pass membrane protein</topology>
    </subcellularLocation>
</comment>
<dbReference type="AlphaFoldDB" id="A0A814KVW2"/>
<name>A0A814KVW2_9BILA</name>
<comment type="similarity">
    <text evidence="2">Belongs to the DoxX family.</text>
</comment>
<dbReference type="Proteomes" id="UP000663829">
    <property type="component" value="Unassembled WGS sequence"/>
</dbReference>
<dbReference type="EMBL" id="CAJOBA010012717">
    <property type="protein sequence ID" value="CAF3876272.1"/>
    <property type="molecule type" value="Genomic_DNA"/>
</dbReference>
<evidence type="ECO:0000256" key="3">
    <source>
        <dbReference type="ARBA" id="ARBA00022692"/>
    </source>
</evidence>
<organism evidence="7 11">
    <name type="scientific">Didymodactylos carnosus</name>
    <dbReference type="NCBI Taxonomy" id="1234261"/>
    <lineage>
        <taxon>Eukaryota</taxon>
        <taxon>Metazoa</taxon>
        <taxon>Spiralia</taxon>
        <taxon>Gnathifera</taxon>
        <taxon>Rotifera</taxon>
        <taxon>Eurotatoria</taxon>
        <taxon>Bdelloidea</taxon>
        <taxon>Philodinida</taxon>
        <taxon>Philodinidae</taxon>
        <taxon>Didymodactylos</taxon>
    </lineage>
</organism>
<dbReference type="Proteomes" id="UP000677228">
    <property type="component" value="Unassembled WGS sequence"/>
</dbReference>
<keyword evidence="3 6" id="KW-0812">Transmembrane</keyword>
<dbReference type="EMBL" id="CAJNOK010010226">
    <property type="protein sequence ID" value="CAF1109687.1"/>
    <property type="molecule type" value="Genomic_DNA"/>
</dbReference>
<keyword evidence="11" id="KW-1185">Reference proteome</keyword>
<evidence type="ECO:0000256" key="1">
    <source>
        <dbReference type="ARBA" id="ARBA00004141"/>
    </source>
</evidence>
<evidence type="ECO:0008006" key="12">
    <source>
        <dbReference type="Google" id="ProtNLM"/>
    </source>
</evidence>
<dbReference type="InterPro" id="IPR040399">
    <property type="entry name" value="TMEM35A/B"/>
</dbReference>
<feature type="transmembrane region" description="Helical" evidence="6">
    <location>
        <begin position="72"/>
        <end position="101"/>
    </location>
</feature>
<evidence type="ECO:0000313" key="10">
    <source>
        <dbReference type="EMBL" id="CAF3876272.1"/>
    </source>
</evidence>
<evidence type="ECO:0000313" key="7">
    <source>
        <dbReference type="EMBL" id="CAF1056508.1"/>
    </source>
</evidence>
<gene>
    <name evidence="7" type="ORF">GPM918_LOCUS16556</name>
    <name evidence="8" type="ORF">OVA965_LOCUS19705</name>
    <name evidence="9" type="ORF">SRO942_LOCUS16555</name>
    <name evidence="10" type="ORF">TMI583_LOCUS19839</name>
</gene>
<feature type="transmembrane region" description="Helical" evidence="6">
    <location>
        <begin position="6"/>
        <end position="25"/>
    </location>
</feature>
<reference evidence="7" key="1">
    <citation type="submission" date="2021-02" db="EMBL/GenBank/DDBJ databases">
        <authorList>
            <person name="Nowell W R."/>
        </authorList>
    </citation>
    <scope>NUCLEOTIDE SEQUENCE</scope>
</reference>
<keyword evidence="5 6" id="KW-0472">Membrane</keyword>
<keyword evidence="4 6" id="KW-1133">Transmembrane helix</keyword>
<evidence type="ECO:0000256" key="5">
    <source>
        <dbReference type="ARBA" id="ARBA00023136"/>
    </source>
</evidence>
<evidence type="ECO:0000313" key="11">
    <source>
        <dbReference type="Proteomes" id="UP000663829"/>
    </source>
</evidence>
<dbReference type="Proteomes" id="UP000681722">
    <property type="component" value="Unassembled WGS sequence"/>
</dbReference>
<dbReference type="Proteomes" id="UP000682733">
    <property type="component" value="Unassembled WGS sequence"/>
</dbReference>
<dbReference type="PANTHER" id="PTHR13163:SF2">
    <property type="entry name" value="TRANSMEMBRANE PROTEIN 35B"/>
    <property type="match status" value="1"/>
</dbReference>
<accession>A0A814KVW2</accession>
<comment type="caution">
    <text evidence="7">The sequence shown here is derived from an EMBL/GenBank/DDBJ whole genome shotgun (WGS) entry which is preliminary data.</text>
</comment>
<protein>
    <recommendedName>
        <fullName evidence="12">Transmembrane protein 35A</fullName>
    </recommendedName>
</protein>
<feature type="transmembrane region" description="Helical" evidence="6">
    <location>
        <begin position="113"/>
        <end position="132"/>
    </location>
</feature>
<dbReference type="OrthoDB" id="432685at2759"/>
<dbReference type="GO" id="GO:0016020">
    <property type="term" value="C:membrane"/>
    <property type="evidence" value="ECO:0007669"/>
    <property type="project" value="UniProtKB-SubCell"/>
</dbReference>
<dbReference type="PANTHER" id="PTHR13163">
    <property type="entry name" value="SPINAL CORD EXPRESSION PROTEIN 4"/>
    <property type="match status" value="1"/>
</dbReference>
<evidence type="ECO:0000256" key="6">
    <source>
        <dbReference type="SAM" id="Phobius"/>
    </source>
</evidence>
<evidence type="ECO:0000313" key="8">
    <source>
        <dbReference type="EMBL" id="CAF1109687.1"/>
    </source>
</evidence>
<evidence type="ECO:0000256" key="2">
    <source>
        <dbReference type="ARBA" id="ARBA00006679"/>
    </source>
</evidence>
<sequence length="152" mass="17147">MASLGLHLLTIVLGAFFIFLGHLNVTPQFFPEYHKHIKNEFGKYNKEFPFYRQTNFRPYAKNYRLSVGITEIICGALLILGGGFLKTLSNIILLAISSLAVMTFQKLNYPMEYTGATLLISFLLVTRILLALKSKTVEVVKSAKKNVEKKVS</sequence>
<evidence type="ECO:0000256" key="4">
    <source>
        <dbReference type="ARBA" id="ARBA00022989"/>
    </source>
</evidence>